<dbReference type="GO" id="GO:0005634">
    <property type="term" value="C:nucleus"/>
    <property type="evidence" value="ECO:0007669"/>
    <property type="project" value="TreeGrafter"/>
</dbReference>
<keyword evidence="4" id="KW-0067">ATP-binding</keyword>
<dbReference type="SMART" id="SM00220">
    <property type="entry name" value="S_TKc"/>
    <property type="match status" value="1"/>
</dbReference>
<evidence type="ECO:0000256" key="1">
    <source>
        <dbReference type="ARBA" id="ARBA00022679"/>
    </source>
</evidence>
<sequence>MCFTFYSFTADFDTIQEISSGAYGCVFKAREKLLEKDFAVKIVLHQKKSLEEVLTLSDLLHSNVIRYFTCWTEDSGYQWKDLVDSNVIFSFYRSANNSKFLYIQMELCETKTLEDWIQEKNTESLTDLERREQSLHIADQIFSGVEYIHFMKRIHRDLKPANILFGLEGQVKIGDFGLVTRDDLLNKTTYAGTPNYMAPEQKTGQTYNRKVDIYALGLVFLELLWKLPTGHERAEVSVSYDSVSFSDYRKTYV</sequence>
<dbReference type="GO" id="GO:0005524">
    <property type="term" value="F:ATP binding"/>
    <property type="evidence" value="ECO:0007669"/>
    <property type="project" value="UniProtKB-KW"/>
</dbReference>
<evidence type="ECO:0000256" key="2">
    <source>
        <dbReference type="ARBA" id="ARBA00022741"/>
    </source>
</evidence>
<dbReference type="Pfam" id="PF00069">
    <property type="entry name" value="Pkinase"/>
    <property type="match status" value="1"/>
</dbReference>
<evidence type="ECO:0000313" key="7">
    <source>
        <dbReference type="Proteomes" id="UP000261660"/>
    </source>
</evidence>
<evidence type="ECO:0000313" key="6">
    <source>
        <dbReference type="Ensembl" id="ENSLBEP00000029047.1"/>
    </source>
</evidence>
<evidence type="ECO:0000259" key="5">
    <source>
        <dbReference type="PROSITE" id="PS50011"/>
    </source>
</evidence>
<dbReference type="AlphaFoldDB" id="A0A3Q3G810"/>
<keyword evidence="3" id="KW-0418">Kinase</keyword>
<dbReference type="Gene3D" id="1.10.510.10">
    <property type="entry name" value="Transferase(Phosphotransferase) domain 1"/>
    <property type="match status" value="1"/>
</dbReference>
<dbReference type="PROSITE" id="PS50011">
    <property type="entry name" value="PROTEIN_KINASE_DOM"/>
    <property type="match status" value="1"/>
</dbReference>
<dbReference type="PANTHER" id="PTHR11042:SF166">
    <property type="entry name" value="EUKARYOTIC TRANSLATION INITIATION FACTOR 2-ALPHA KINASE 3"/>
    <property type="match status" value="1"/>
</dbReference>
<feature type="domain" description="Protein kinase" evidence="5">
    <location>
        <begin position="12"/>
        <end position="253"/>
    </location>
</feature>
<keyword evidence="7" id="KW-1185">Reference proteome</keyword>
<protein>
    <recommendedName>
        <fullName evidence="5">Protein kinase domain-containing protein</fullName>
    </recommendedName>
</protein>
<dbReference type="InterPro" id="IPR050339">
    <property type="entry name" value="CC_SR_Kinase"/>
</dbReference>
<dbReference type="GO" id="GO:0005737">
    <property type="term" value="C:cytoplasm"/>
    <property type="evidence" value="ECO:0007669"/>
    <property type="project" value="TreeGrafter"/>
</dbReference>
<dbReference type="Ensembl" id="ENSLBET00000030416.1">
    <property type="protein sequence ID" value="ENSLBEP00000029047.1"/>
    <property type="gene ID" value="ENSLBEG00000021996.1"/>
</dbReference>
<reference evidence="6" key="2">
    <citation type="submission" date="2025-09" db="UniProtKB">
        <authorList>
            <consortium name="Ensembl"/>
        </authorList>
    </citation>
    <scope>IDENTIFICATION</scope>
</reference>
<accession>A0A3Q3G810</accession>
<name>A0A3Q3G810_9LABR</name>
<dbReference type="Proteomes" id="UP000261660">
    <property type="component" value="Unplaced"/>
</dbReference>
<dbReference type="GeneTree" id="ENSGT00940000163863"/>
<reference evidence="6" key="1">
    <citation type="submission" date="2025-08" db="UniProtKB">
        <authorList>
            <consortium name="Ensembl"/>
        </authorList>
    </citation>
    <scope>IDENTIFICATION</scope>
</reference>
<evidence type="ECO:0000256" key="4">
    <source>
        <dbReference type="ARBA" id="ARBA00022840"/>
    </source>
</evidence>
<dbReference type="STRING" id="56723.ENSLBEP00000029047"/>
<dbReference type="SUPFAM" id="SSF56112">
    <property type="entry name" value="Protein kinase-like (PK-like)"/>
    <property type="match status" value="1"/>
</dbReference>
<dbReference type="InterPro" id="IPR011009">
    <property type="entry name" value="Kinase-like_dom_sf"/>
</dbReference>
<keyword evidence="2" id="KW-0547">Nucleotide-binding</keyword>
<dbReference type="Gene3D" id="3.30.200.20">
    <property type="entry name" value="Phosphorylase Kinase, domain 1"/>
    <property type="match status" value="1"/>
</dbReference>
<organism evidence="6 7">
    <name type="scientific">Labrus bergylta</name>
    <name type="common">ballan wrasse</name>
    <dbReference type="NCBI Taxonomy" id="56723"/>
    <lineage>
        <taxon>Eukaryota</taxon>
        <taxon>Metazoa</taxon>
        <taxon>Chordata</taxon>
        <taxon>Craniata</taxon>
        <taxon>Vertebrata</taxon>
        <taxon>Euteleostomi</taxon>
        <taxon>Actinopterygii</taxon>
        <taxon>Neopterygii</taxon>
        <taxon>Teleostei</taxon>
        <taxon>Neoteleostei</taxon>
        <taxon>Acanthomorphata</taxon>
        <taxon>Eupercaria</taxon>
        <taxon>Labriformes</taxon>
        <taxon>Labridae</taxon>
        <taxon>Labrus</taxon>
    </lineage>
</organism>
<evidence type="ECO:0000256" key="3">
    <source>
        <dbReference type="ARBA" id="ARBA00022777"/>
    </source>
</evidence>
<proteinExistence type="predicted"/>
<dbReference type="InterPro" id="IPR000719">
    <property type="entry name" value="Prot_kinase_dom"/>
</dbReference>
<dbReference type="InParanoid" id="A0A3Q3G810"/>
<dbReference type="GO" id="GO:0004694">
    <property type="term" value="F:eukaryotic translation initiation factor 2alpha kinase activity"/>
    <property type="evidence" value="ECO:0007669"/>
    <property type="project" value="TreeGrafter"/>
</dbReference>
<dbReference type="PANTHER" id="PTHR11042">
    <property type="entry name" value="EUKARYOTIC TRANSLATION INITIATION FACTOR 2-ALPHA KINASE EIF2-ALPHA KINASE -RELATED"/>
    <property type="match status" value="1"/>
</dbReference>
<keyword evidence="1" id="KW-0808">Transferase</keyword>